<keyword evidence="2" id="KW-1185">Reference proteome</keyword>
<dbReference type="Proteomes" id="UP001207654">
    <property type="component" value="Unassembled WGS sequence"/>
</dbReference>
<organism evidence="1 2">
    <name type="scientific">Archangium lansingense</name>
    <dbReference type="NCBI Taxonomy" id="2995310"/>
    <lineage>
        <taxon>Bacteria</taxon>
        <taxon>Pseudomonadati</taxon>
        <taxon>Myxococcota</taxon>
        <taxon>Myxococcia</taxon>
        <taxon>Myxococcales</taxon>
        <taxon>Cystobacterineae</taxon>
        <taxon>Archangiaceae</taxon>
        <taxon>Archangium</taxon>
    </lineage>
</organism>
<evidence type="ECO:0008006" key="3">
    <source>
        <dbReference type="Google" id="ProtNLM"/>
    </source>
</evidence>
<gene>
    <name evidence="1" type="ORF">OV287_52685</name>
</gene>
<protein>
    <recommendedName>
        <fullName evidence="3">Helix-turn-helix protein</fullName>
    </recommendedName>
</protein>
<sequence length="103" mass="11352">MRVSSAPKKPMPMMAIVCPGWMSLRRKIFMAQPSRSPGNGLLAWEMRPGLLACGSGSRWRRWPKKVGLKSGVYGRVERGAMVPSEPTLRRMCESTGGSSSCPR</sequence>
<name>A0ABT4AQK7_9BACT</name>
<dbReference type="RefSeq" id="WP_267541667.1">
    <property type="nucleotide sequence ID" value="NZ_JAPNKA010000001.1"/>
</dbReference>
<comment type="caution">
    <text evidence="1">The sequence shown here is derived from an EMBL/GenBank/DDBJ whole genome shotgun (WGS) entry which is preliminary data.</text>
</comment>
<accession>A0ABT4AQK7</accession>
<reference evidence="1 2" key="1">
    <citation type="submission" date="2022-11" db="EMBL/GenBank/DDBJ databases">
        <title>Minimal conservation of predation-associated metabolite biosynthetic gene clusters underscores biosynthetic potential of Myxococcota including descriptions for ten novel species: Archangium lansinium sp. nov., Myxococcus landrumus sp. nov., Nannocystis bai.</title>
        <authorList>
            <person name="Ahearne A."/>
            <person name="Stevens C."/>
            <person name="Phillips K."/>
        </authorList>
    </citation>
    <scope>NUCLEOTIDE SEQUENCE [LARGE SCALE GENOMIC DNA]</scope>
    <source>
        <strain evidence="1 2">MIWBW</strain>
    </source>
</reference>
<evidence type="ECO:0000313" key="1">
    <source>
        <dbReference type="EMBL" id="MCY1083124.1"/>
    </source>
</evidence>
<evidence type="ECO:0000313" key="2">
    <source>
        <dbReference type="Proteomes" id="UP001207654"/>
    </source>
</evidence>
<proteinExistence type="predicted"/>
<dbReference type="EMBL" id="JAPNKA010000001">
    <property type="protein sequence ID" value="MCY1083124.1"/>
    <property type="molecule type" value="Genomic_DNA"/>
</dbReference>